<dbReference type="Gene3D" id="1.10.340.70">
    <property type="match status" value="1"/>
</dbReference>
<name>A0A371FY34_MUCPR</name>
<protein>
    <recommendedName>
        <fullName evidence="3">Integrase zinc-binding domain-containing protein</fullName>
    </recommendedName>
</protein>
<gene>
    <name evidence="1" type="ORF">CR513_35912</name>
</gene>
<evidence type="ECO:0000313" key="2">
    <source>
        <dbReference type="Proteomes" id="UP000257109"/>
    </source>
</evidence>
<evidence type="ECO:0008006" key="3">
    <source>
        <dbReference type="Google" id="ProtNLM"/>
    </source>
</evidence>
<dbReference type="AlphaFoldDB" id="A0A371FY34"/>
<dbReference type="EMBL" id="QJKJ01007431">
    <property type="protein sequence ID" value="RDX83191.1"/>
    <property type="molecule type" value="Genomic_DNA"/>
</dbReference>
<comment type="caution">
    <text evidence="1">The sequence shown here is derived from an EMBL/GenBank/DDBJ whole genome shotgun (WGS) entry which is preliminary data.</text>
</comment>
<evidence type="ECO:0000313" key="1">
    <source>
        <dbReference type="EMBL" id="RDX83191.1"/>
    </source>
</evidence>
<reference evidence="1" key="1">
    <citation type="submission" date="2018-05" db="EMBL/GenBank/DDBJ databases">
        <title>Draft genome of Mucuna pruriens seed.</title>
        <authorList>
            <person name="Nnadi N.E."/>
            <person name="Vos R."/>
            <person name="Hasami M.H."/>
            <person name="Devisetty U.K."/>
            <person name="Aguiy J.C."/>
        </authorList>
    </citation>
    <scope>NUCLEOTIDE SEQUENCE [LARGE SCALE GENOMIC DNA]</scope>
    <source>
        <strain evidence="1">JCA_2017</strain>
    </source>
</reference>
<feature type="non-terminal residue" evidence="1">
    <location>
        <position position="1"/>
    </location>
</feature>
<organism evidence="1 2">
    <name type="scientific">Mucuna pruriens</name>
    <name type="common">Velvet bean</name>
    <name type="synonym">Dolichos pruriens</name>
    <dbReference type="NCBI Taxonomy" id="157652"/>
    <lineage>
        <taxon>Eukaryota</taxon>
        <taxon>Viridiplantae</taxon>
        <taxon>Streptophyta</taxon>
        <taxon>Embryophyta</taxon>
        <taxon>Tracheophyta</taxon>
        <taxon>Spermatophyta</taxon>
        <taxon>Magnoliopsida</taxon>
        <taxon>eudicotyledons</taxon>
        <taxon>Gunneridae</taxon>
        <taxon>Pentapetalae</taxon>
        <taxon>rosids</taxon>
        <taxon>fabids</taxon>
        <taxon>Fabales</taxon>
        <taxon>Fabaceae</taxon>
        <taxon>Papilionoideae</taxon>
        <taxon>50 kb inversion clade</taxon>
        <taxon>NPAAA clade</taxon>
        <taxon>indigoferoid/millettioid clade</taxon>
        <taxon>Phaseoleae</taxon>
        <taxon>Mucuna</taxon>
    </lineage>
</organism>
<proteinExistence type="predicted"/>
<dbReference type="Proteomes" id="UP000257109">
    <property type="component" value="Unassembled WGS sequence"/>
</dbReference>
<sequence>MIESRNFRPRNDQVIRKCIPDPGIQSVLHFCHSVTRGGHYGLSRTTWKVLDYGLYWPTIL</sequence>
<keyword evidence="2" id="KW-1185">Reference proteome</keyword>
<accession>A0A371FY34</accession>